<comment type="catalytic activity">
    <reaction evidence="6 7">
        <text>Release of N-terminal amino acids, preferentially methionine, from peptides and arylamides.</text>
        <dbReference type="EC" id="3.4.11.18"/>
    </reaction>
</comment>
<evidence type="ECO:0000259" key="8">
    <source>
        <dbReference type="Pfam" id="PF00557"/>
    </source>
</evidence>
<dbReference type="GO" id="GO:0006508">
    <property type="term" value="P:proteolysis"/>
    <property type="evidence" value="ECO:0007669"/>
    <property type="project" value="UniProtKB-KW"/>
</dbReference>
<accession>A0A5C5VGK1</accession>
<feature type="binding site" evidence="6">
    <location>
        <position position="243"/>
    </location>
    <ligand>
        <name>a divalent metal cation</name>
        <dbReference type="ChEBI" id="CHEBI:60240"/>
        <label>1</label>
    </ligand>
</feature>
<feature type="binding site" evidence="6">
    <location>
        <position position="112"/>
    </location>
    <ligand>
        <name>a divalent metal cation</name>
        <dbReference type="ChEBI" id="CHEBI:60240"/>
        <label>2</label>
        <note>catalytic</note>
    </ligand>
</feature>
<feature type="binding site" evidence="6">
    <location>
        <position position="182"/>
    </location>
    <ligand>
        <name>substrate</name>
    </ligand>
</feature>
<evidence type="ECO:0000256" key="1">
    <source>
        <dbReference type="ARBA" id="ARBA00002521"/>
    </source>
</evidence>
<dbReference type="InterPro" id="IPR001714">
    <property type="entry name" value="Pept_M24_MAP"/>
</dbReference>
<feature type="binding site" evidence="6">
    <location>
        <position position="212"/>
    </location>
    <ligand>
        <name>a divalent metal cation</name>
        <dbReference type="ChEBI" id="CHEBI:60240"/>
        <label>2</label>
        <note>catalytic</note>
    </ligand>
</feature>
<dbReference type="EMBL" id="SIHJ01000001">
    <property type="protein sequence ID" value="TWT36762.1"/>
    <property type="molecule type" value="Genomic_DNA"/>
</dbReference>
<dbReference type="InterPro" id="IPR002467">
    <property type="entry name" value="Pept_M24A_MAP1"/>
</dbReference>
<evidence type="ECO:0000256" key="7">
    <source>
        <dbReference type="RuleBase" id="RU003653"/>
    </source>
</evidence>
<dbReference type="PRINTS" id="PR00599">
    <property type="entry name" value="MAPEPTIDASE"/>
</dbReference>
<feature type="domain" description="Peptidase M24" evidence="8">
    <location>
        <begin position="12"/>
        <end position="249"/>
    </location>
</feature>
<dbReference type="RefSeq" id="WP_146563933.1">
    <property type="nucleotide sequence ID" value="NZ_SIHJ01000001.1"/>
</dbReference>
<dbReference type="NCBIfam" id="TIGR00500">
    <property type="entry name" value="met_pdase_I"/>
    <property type="match status" value="1"/>
</dbReference>
<keyword evidence="3 6" id="KW-0645">Protease</keyword>
<keyword evidence="4 6" id="KW-0479">Metal-binding</keyword>
<dbReference type="CDD" id="cd01086">
    <property type="entry name" value="MetAP1"/>
    <property type="match status" value="1"/>
</dbReference>
<feature type="binding site" evidence="6">
    <location>
        <position position="101"/>
    </location>
    <ligand>
        <name>a divalent metal cation</name>
        <dbReference type="ChEBI" id="CHEBI:60240"/>
        <label>1</label>
    </ligand>
</feature>
<evidence type="ECO:0000256" key="6">
    <source>
        <dbReference type="HAMAP-Rule" id="MF_01974"/>
    </source>
</evidence>
<feature type="binding site" evidence="6">
    <location>
        <position position="175"/>
    </location>
    <ligand>
        <name>a divalent metal cation</name>
        <dbReference type="ChEBI" id="CHEBI:60240"/>
        <label>2</label>
        <note>catalytic</note>
    </ligand>
</feature>
<dbReference type="PROSITE" id="PS00680">
    <property type="entry name" value="MAP_1"/>
    <property type="match status" value="1"/>
</dbReference>
<organism evidence="9 10">
    <name type="scientific">Posidoniimonas corsicana</name>
    <dbReference type="NCBI Taxonomy" id="1938618"/>
    <lineage>
        <taxon>Bacteria</taxon>
        <taxon>Pseudomonadati</taxon>
        <taxon>Planctomycetota</taxon>
        <taxon>Planctomycetia</taxon>
        <taxon>Pirellulales</taxon>
        <taxon>Lacipirellulaceae</taxon>
        <taxon>Posidoniimonas</taxon>
    </lineage>
</organism>
<dbReference type="GO" id="GO:0046872">
    <property type="term" value="F:metal ion binding"/>
    <property type="evidence" value="ECO:0007669"/>
    <property type="project" value="UniProtKB-UniRule"/>
</dbReference>
<dbReference type="EC" id="3.4.11.18" evidence="6 7"/>
<comment type="cofactor">
    <cofactor evidence="6">
        <name>Co(2+)</name>
        <dbReference type="ChEBI" id="CHEBI:48828"/>
    </cofactor>
    <cofactor evidence="6">
        <name>Zn(2+)</name>
        <dbReference type="ChEBI" id="CHEBI:29105"/>
    </cofactor>
    <cofactor evidence="6">
        <name>Mn(2+)</name>
        <dbReference type="ChEBI" id="CHEBI:29035"/>
    </cofactor>
    <cofactor evidence="6">
        <name>Fe(2+)</name>
        <dbReference type="ChEBI" id="CHEBI:29033"/>
    </cofactor>
    <text evidence="6">Binds 2 divalent metal cations per subunit. Has a high-affinity and a low affinity metal-binding site. The true nature of the physiological cofactor is under debate. The enzyme is active with cobalt, zinc, manganese or divalent iron ions. Most likely, methionine aminopeptidases function as mononuclear Fe(2+)-metalloproteases under physiological conditions, and the catalytically relevant metal-binding site has been assigned to the histidine-containing high-affinity site.</text>
</comment>
<dbReference type="PANTHER" id="PTHR43330:SF27">
    <property type="entry name" value="METHIONINE AMINOPEPTIDASE"/>
    <property type="match status" value="1"/>
</dbReference>
<proteinExistence type="inferred from homology"/>
<evidence type="ECO:0000313" key="10">
    <source>
        <dbReference type="Proteomes" id="UP000316714"/>
    </source>
</evidence>
<dbReference type="Gene3D" id="3.90.230.10">
    <property type="entry name" value="Creatinase/methionine aminopeptidase superfamily"/>
    <property type="match status" value="1"/>
</dbReference>
<comment type="caution">
    <text evidence="9">The sequence shown here is derived from an EMBL/GenBank/DDBJ whole genome shotgun (WGS) entry which is preliminary data.</text>
</comment>
<keyword evidence="5 6" id="KW-0378">Hydrolase</keyword>
<dbReference type="Proteomes" id="UP000316714">
    <property type="component" value="Unassembled WGS sequence"/>
</dbReference>
<dbReference type="HAMAP" id="MF_01974">
    <property type="entry name" value="MetAP_1"/>
    <property type="match status" value="1"/>
</dbReference>
<feature type="binding site" evidence="6">
    <location>
        <position position="243"/>
    </location>
    <ligand>
        <name>a divalent metal cation</name>
        <dbReference type="ChEBI" id="CHEBI:60240"/>
        <label>2</label>
        <note>catalytic</note>
    </ligand>
</feature>
<dbReference type="AlphaFoldDB" id="A0A5C5VGK1"/>
<comment type="function">
    <text evidence="1 6">Removes the N-terminal methionine from nascent proteins. The N-terminal methionine is often cleaved when the second residue in the primary sequence is small and uncharged (Met-Ala-, Cys, Gly, Pro, Ser, Thr, or Val). Requires deformylation of the N(alpha)-formylated initiator methionine before it can be hydrolyzed.</text>
</comment>
<comment type="subunit">
    <text evidence="6">Monomer.</text>
</comment>
<evidence type="ECO:0000256" key="5">
    <source>
        <dbReference type="ARBA" id="ARBA00022801"/>
    </source>
</evidence>
<evidence type="ECO:0000256" key="2">
    <source>
        <dbReference type="ARBA" id="ARBA00022438"/>
    </source>
</evidence>
<dbReference type="Pfam" id="PF00557">
    <property type="entry name" value="Peptidase_M24"/>
    <property type="match status" value="1"/>
</dbReference>
<sequence>MIQLKSDREIAKMRLAGLVVWRAHQIAAELIGPGATTRAIDAALDNYFAQLGATPLFKNYPHHEKGKPAFPAVTCMSRNEVVVHGIPDDRPLEEGDILSIDTGVRLGGWCGDAAVTHAIGKIDPEVQRLLDVTQGALQLAFDLLHTKDRWSQIAAEMARYVKDHGFSTVEDFVGHGIGRKMHEDPQVPNFVSRSLRGRADFFIEPGLVLAIEPMVNMGTPKVRLLRDAWTQVTKDGQPSAHFEHTIAVTRDGPVRLTVAPSKEEEALMEDLMAVSSPGLERLIEW</sequence>
<dbReference type="PANTHER" id="PTHR43330">
    <property type="entry name" value="METHIONINE AMINOPEPTIDASE"/>
    <property type="match status" value="1"/>
</dbReference>
<feature type="binding site" evidence="6">
    <location>
        <position position="84"/>
    </location>
    <ligand>
        <name>substrate</name>
    </ligand>
</feature>
<keyword evidence="10" id="KW-1185">Reference proteome</keyword>
<dbReference type="OrthoDB" id="9802055at2"/>
<protein>
    <recommendedName>
        <fullName evidence="6 7">Methionine aminopeptidase</fullName>
        <shortName evidence="6">MAP</shortName>
        <shortName evidence="6">MetAP</shortName>
        <ecNumber evidence="6 7">3.4.11.18</ecNumber>
    </recommendedName>
    <alternativeName>
        <fullName evidence="6">Peptidase M</fullName>
    </alternativeName>
</protein>
<dbReference type="GO" id="GO:0005829">
    <property type="term" value="C:cytosol"/>
    <property type="evidence" value="ECO:0007669"/>
    <property type="project" value="TreeGrafter"/>
</dbReference>
<keyword evidence="2 6" id="KW-0031">Aminopeptidase</keyword>
<reference evidence="9 10" key="1">
    <citation type="submission" date="2019-02" db="EMBL/GenBank/DDBJ databases">
        <title>Deep-cultivation of Planctomycetes and their phenomic and genomic characterization uncovers novel biology.</title>
        <authorList>
            <person name="Wiegand S."/>
            <person name="Jogler M."/>
            <person name="Boedeker C."/>
            <person name="Pinto D."/>
            <person name="Vollmers J."/>
            <person name="Rivas-Marin E."/>
            <person name="Kohn T."/>
            <person name="Peeters S.H."/>
            <person name="Heuer A."/>
            <person name="Rast P."/>
            <person name="Oberbeckmann S."/>
            <person name="Bunk B."/>
            <person name="Jeske O."/>
            <person name="Meyerdierks A."/>
            <person name="Storesund J.E."/>
            <person name="Kallscheuer N."/>
            <person name="Luecker S."/>
            <person name="Lage O.M."/>
            <person name="Pohl T."/>
            <person name="Merkel B.J."/>
            <person name="Hornburger P."/>
            <person name="Mueller R.-W."/>
            <person name="Bruemmer F."/>
            <person name="Labrenz M."/>
            <person name="Spormann A.M."/>
            <person name="Op Den Camp H."/>
            <person name="Overmann J."/>
            <person name="Amann R."/>
            <person name="Jetten M.S.M."/>
            <person name="Mascher T."/>
            <person name="Medema M.H."/>
            <person name="Devos D.P."/>
            <person name="Kaster A.-K."/>
            <person name="Ovreas L."/>
            <person name="Rohde M."/>
            <person name="Galperin M.Y."/>
            <person name="Jogler C."/>
        </authorList>
    </citation>
    <scope>NUCLEOTIDE SEQUENCE [LARGE SCALE GENOMIC DNA]</scope>
    <source>
        <strain evidence="9 10">KOR34</strain>
    </source>
</reference>
<feature type="binding site" evidence="6">
    <location>
        <position position="112"/>
    </location>
    <ligand>
        <name>a divalent metal cation</name>
        <dbReference type="ChEBI" id="CHEBI:60240"/>
        <label>1</label>
    </ligand>
</feature>
<evidence type="ECO:0000256" key="3">
    <source>
        <dbReference type="ARBA" id="ARBA00022670"/>
    </source>
</evidence>
<name>A0A5C5VGK1_9BACT</name>
<gene>
    <name evidence="6 9" type="primary">map</name>
    <name evidence="9" type="ORF">KOR34_17020</name>
</gene>
<dbReference type="InterPro" id="IPR000994">
    <property type="entry name" value="Pept_M24"/>
</dbReference>
<dbReference type="InterPro" id="IPR036005">
    <property type="entry name" value="Creatinase/aminopeptidase-like"/>
</dbReference>
<comment type="similarity">
    <text evidence="6">Belongs to the peptidase M24A family. Methionine aminopeptidase type 1 subfamily.</text>
</comment>
<dbReference type="SUPFAM" id="SSF55920">
    <property type="entry name" value="Creatinase/aminopeptidase"/>
    <property type="match status" value="1"/>
</dbReference>
<dbReference type="GO" id="GO:0070006">
    <property type="term" value="F:metalloaminopeptidase activity"/>
    <property type="evidence" value="ECO:0007669"/>
    <property type="project" value="UniProtKB-UniRule"/>
</dbReference>
<evidence type="ECO:0000313" key="9">
    <source>
        <dbReference type="EMBL" id="TWT36762.1"/>
    </source>
</evidence>
<dbReference type="GO" id="GO:0004239">
    <property type="term" value="F:initiator methionyl aminopeptidase activity"/>
    <property type="evidence" value="ECO:0007669"/>
    <property type="project" value="UniProtKB-UniRule"/>
</dbReference>
<evidence type="ECO:0000256" key="4">
    <source>
        <dbReference type="ARBA" id="ARBA00022723"/>
    </source>
</evidence>